<dbReference type="Proteomes" id="UP000660729">
    <property type="component" value="Unassembled WGS sequence"/>
</dbReference>
<dbReference type="AlphaFoldDB" id="A0A8H6R8M3"/>
<sequence length="263" mass="30272">MPSTQSPFDDPPPYTPASSWASESDRWEEDSDVNLPVASALQPARATPSMTDLGHGPQTEKMKDFLTFVMFRDYVGLCSSWGCHSLRASTRDYFLRIVKRIERANPSIGLMGHPNRSERGAKEHSTINQNDYLWRNVYEPCRILRLPQDAIVATIMRFYRYRRSFWPKYYGCISHVVKEEGMQSLARKIAVDREVIIPYLDRDGFTMRKHFMSEGLKGVEKRYFVTLDVKDAQKTHRIFHSSGRIGASTDVDHSRKTSKSPIS</sequence>
<evidence type="ECO:0000313" key="2">
    <source>
        <dbReference type="EMBL" id="KAF7186596.1"/>
    </source>
</evidence>
<reference evidence="2" key="1">
    <citation type="submission" date="2020-04" db="EMBL/GenBank/DDBJ databases">
        <title>Draft genome resource of the tomato pathogen Pseudocercospora fuligena.</title>
        <authorList>
            <person name="Zaccaron A."/>
        </authorList>
    </citation>
    <scope>NUCLEOTIDE SEQUENCE</scope>
    <source>
        <strain evidence="2">PF001</strain>
    </source>
</reference>
<name>A0A8H6R8M3_9PEZI</name>
<keyword evidence="3" id="KW-1185">Reference proteome</keyword>
<comment type="caution">
    <text evidence="2">The sequence shown here is derived from an EMBL/GenBank/DDBJ whole genome shotgun (WGS) entry which is preliminary data.</text>
</comment>
<organism evidence="2 3">
    <name type="scientific">Pseudocercospora fuligena</name>
    <dbReference type="NCBI Taxonomy" id="685502"/>
    <lineage>
        <taxon>Eukaryota</taxon>
        <taxon>Fungi</taxon>
        <taxon>Dikarya</taxon>
        <taxon>Ascomycota</taxon>
        <taxon>Pezizomycotina</taxon>
        <taxon>Dothideomycetes</taxon>
        <taxon>Dothideomycetidae</taxon>
        <taxon>Mycosphaerellales</taxon>
        <taxon>Mycosphaerellaceae</taxon>
        <taxon>Pseudocercospora</taxon>
    </lineage>
</organism>
<evidence type="ECO:0000313" key="3">
    <source>
        <dbReference type="Proteomes" id="UP000660729"/>
    </source>
</evidence>
<dbReference type="OrthoDB" id="3648790at2759"/>
<protein>
    <submittedName>
        <fullName evidence="2">Uncharacterized protein</fullName>
    </submittedName>
</protein>
<proteinExistence type="predicted"/>
<evidence type="ECO:0000256" key="1">
    <source>
        <dbReference type="SAM" id="MobiDB-lite"/>
    </source>
</evidence>
<gene>
    <name evidence="2" type="ORF">HII31_12005</name>
</gene>
<dbReference type="EMBL" id="JABCIY010000249">
    <property type="protein sequence ID" value="KAF7186596.1"/>
    <property type="molecule type" value="Genomic_DNA"/>
</dbReference>
<feature type="region of interest" description="Disordered" evidence="1">
    <location>
        <begin position="1"/>
        <end position="33"/>
    </location>
</feature>
<accession>A0A8H6R8M3</accession>